<evidence type="ECO:0000256" key="1">
    <source>
        <dbReference type="SAM" id="MobiDB-lite"/>
    </source>
</evidence>
<dbReference type="AlphaFoldDB" id="A0A915JIJ0"/>
<protein>
    <submittedName>
        <fullName evidence="3">Uncharacterized protein</fullName>
    </submittedName>
</protein>
<sequence>MMRKQVGNDQFGLCRKKGQVNQVYNSNIIAFDARLELYSVQSQMGSTRTNLGPLNTLHSSRLLKKAKESFDLKHTTRSASKSKVKNMPFDDDQARALERTDLEEELKDIKNLLRLAFDKTRSTMPKIINGYIPYPGNDTLEEEANSSNEDILMKTKNEKK</sequence>
<proteinExistence type="predicted"/>
<dbReference type="WBParaSite" id="nRc.2.0.1.t25906-RA">
    <property type="protein sequence ID" value="nRc.2.0.1.t25906-RA"/>
    <property type="gene ID" value="nRc.2.0.1.g25906"/>
</dbReference>
<name>A0A915JIJ0_ROMCU</name>
<dbReference type="Proteomes" id="UP000887565">
    <property type="component" value="Unplaced"/>
</dbReference>
<organism evidence="2 3">
    <name type="scientific">Romanomermis culicivorax</name>
    <name type="common">Nematode worm</name>
    <dbReference type="NCBI Taxonomy" id="13658"/>
    <lineage>
        <taxon>Eukaryota</taxon>
        <taxon>Metazoa</taxon>
        <taxon>Ecdysozoa</taxon>
        <taxon>Nematoda</taxon>
        <taxon>Enoplea</taxon>
        <taxon>Dorylaimia</taxon>
        <taxon>Mermithida</taxon>
        <taxon>Mermithoidea</taxon>
        <taxon>Mermithidae</taxon>
        <taxon>Romanomermis</taxon>
    </lineage>
</organism>
<reference evidence="3" key="1">
    <citation type="submission" date="2022-11" db="UniProtKB">
        <authorList>
            <consortium name="WormBaseParasite"/>
        </authorList>
    </citation>
    <scope>IDENTIFICATION</scope>
</reference>
<keyword evidence="2" id="KW-1185">Reference proteome</keyword>
<accession>A0A915JIJ0</accession>
<feature type="compositionally biased region" description="Basic and acidic residues" evidence="1">
    <location>
        <begin position="151"/>
        <end position="160"/>
    </location>
</feature>
<evidence type="ECO:0000313" key="2">
    <source>
        <dbReference type="Proteomes" id="UP000887565"/>
    </source>
</evidence>
<feature type="region of interest" description="Disordered" evidence="1">
    <location>
        <begin position="141"/>
        <end position="160"/>
    </location>
</feature>
<evidence type="ECO:0000313" key="3">
    <source>
        <dbReference type="WBParaSite" id="nRc.2.0.1.t25906-RA"/>
    </source>
</evidence>